<name>A0AAN6U2W3_9PEZI</name>
<organism evidence="1 2">
    <name type="scientific">Parathielavia appendiculata</name>
    <dbReference type="NCBI Taxonomy" id="2587402"/>
    <lineage>
        <taxon>Eukaryota</taxon>
        <taxon>Fungi</taxon>
        <taxon>Dikarya</taxon>
        <taxon>Ascomycota</taxon>
        <taxon>Pezizomycotina</taxon>
        <taxon>Sordariomycetes</taxon>
        <taxon>Sordariomycetidae</taxon>
        <taxon>Sordariales</taxon>
        <taxon>Chaetomiaceae</taxon>
        <taxon>Parathielavia</taxon>
    </lineage>
</organism>
<accession>A0AAN6U2W3</accession>
<reference evidence="1" key="1">
    <citation type="journal article" date="2023" name="Mol. Phylogenet. Evol.">
        <title>Genome-scale phylogeny and comparative genomics of the fungal order Sordariales.</title>
        <authorList>
            <person name="Hensen N."/>
            <person name="Bonometti L."/>
            <person name="Westerberg I."/>
            <person name="Brannstrom I.O."/>
            <person name="Guillou S."/>
            <person name="Cros-Aarteil S."/>
            <person name="Calhoun S."/>
            <person name="Haridas S."/>
            <person name="Kuo A."/>
            <person name="Mondo S."/>
            <person name="Pangilinan J."/>
            <person name="Riley R."/>
            <person name="LaButti K."/>
            <person name="Andreopoulos B."/>
            <person name="Lipzen A."/>
            <person name="Chen C."/>
            <person name="Yan M."/>
            <person name="Daum C."/>
            <person name="Ng V."/>
            <person name="Clum A."/>
            <person name="Steindorff A."/>
            <person name="Ohm R.A."/>
            <person name="Martin F."/>
            <person name="Silar P."/>
            <person name="Natvig D.O."/>
            <person name="Lalanne C."/>
            <person name="Gautier V."/>
            <person name="Ament-Velasquez S.L."/>
            <person name="Kruys A."/>
            <person name="Hutchinson M.I."/>
            <person name="Powell A.J."/>
            <person name="Barry K."/>
            <person name="Miller A.N."/>
            <person name="Grigoriev I.V."/>
            <person name="Debuchy R."/>
            <person name="Gladieux P."/>
            <person name="Hiltunen Thoren M."/>
            <person name="Johannesson H."/>
        </authorList>
    </citation>
    <scope>NUCLEOTIDE SEQUENCE</scope>
    <source>
        <strain evidence="1">CBS 731.68</strain>
    </source>
</reference>
<dbReference type="EMBL" id="MU853225">
    <property type="protein sequence ID" value="KAK4125430.1"/>
    <property type="molecule type" value="Genomic_DNA"/>
</dbReference>
<gene>
    <name evidence="1" type="ORF">N657DRAFT_642152</name>
</gene>
<dbReference type="RefSeq" id="XP_062649201.1">
    <property type="nucleotide sequence ID" value="XM_062792290.1"/>
</dbReference>
<sequence>MLCGSFGTACLHLSWALGVGYVWTWCISVSFTLVNDAPHMQSKGVIAVRMRFTEFHAIIRAKWRVQTSLEDLSSGIWEPASSDLEKMNMHR</sequence>
<proteinExistence type="predicted"/>
<evidence type="ECO:0000313" key="2">
    <source>
        <dbReference type="Proteomes" id="UP001302602"/>
    </source>
</evidence>
<comment type="caution">
    <text evidence="1">The sequence shown here is derived from an EMBL/GenBank/DDBJ whole genome shotgun (WGS) entry which is preliminary data.</text>
</comment>
<reference evidence="1" key="2">
    <citation type="submission" date="2023-05" db="EMBL/GenBank/DDBJ databases">
        <authorList>
            <consortium name="Lawrence Berkeley National Laboratory"/>
            <person name="Steindorff A."/>
            <person name="Hensen N."/>
            <person name="Bonometti L."/>
            <person name="Westerberg I."/>
            <person name="Brannstrom I.O."/>
            <person name="Guillou S."/>
            <person name="Cros-Aarteil S."/>
            <person name="Calhoun S."/>
            <person name="Haridas S."/>
            <person name="Kuo A."/>
            <person name="Mondo S."/>
            <person name="Pangilinan J."/>
            <person name="Riley R."/>
            <person name="Labutti K."/>
            <person name="Andreopoulos B."/>
            <person name="Lipzen A."/>
            <person name="Chen C."/>
            <person name="Yanf M."/>
            <person name="Daum C."/>
            <person name="Ng V."/>
            <person name="Clum A."/>
            <person name="Ohm R."/>
            <person name="Martin F."/>
            <person name="Silar P."/>
            <person name="Natvig D."/>
            <person name="Lalanne C."/>
            <person name="Gautier V."/>
            <person name="Ament-Velasquez S.L."/>
            <person name="Kruys A."/>
            <person name="Hutchinson M.I."/>
            <person name="Powell A.J."/>
            <person name="Barry K."/>
            <person name="Miller A.N."/>
            <person name="Grigoriev I.V."/>
            <person name="Debuchy R."/>
            <person name="Gladieux P."/>
            <person name="Thoren M.H."/>
            <person name="Johannesson H."/>
        </authorList>
    </citation>
    <scope>NUCLEOTIDE SEQUENCE</scope>
    <source>
        <strain evidence="1">CBS 731.68</strain>
    </source>
</reference>
<dbReference type="GeneID" id="87829059"/>
<dbReference type="AlphaFoldDB" id="A0AAN6U2W3"/>
<keyword evidence="2" id="KW-1185">Reference proteome</keyword>
<protein>
    <submittedName>
        <fullName evidence="1">Uncharacterized protein</fullName>
    </submittedName>
</protein>
<dbReference type="Proteomes" id="UP001302602">
    <property type="component" value="Unassembled WGS sequence"/>
</dbReference>
<evidence type="ECO:0000313" key="1">
    <source>
        <dbReference type="EMBL" id="KAK4125430.1"/>
    </source>
</evidence>